<evidence type="ECO:0000313" key="3">
    <source>
        <dbReference type="Proteomes" id="UP000623129"/>
    </source>
</evidence>
<dbReference type="SUPFAM" id="SSF47090">
    <property type="entry name" value="PGBD-like"/>
    <property type="match status" value="1"/>
</dbReference>
<keyword evidence="3" id="KW-1185">Reference proteome</keyword>
<reference evidence="2" key="1">
    <citation type="submission" date="2020-01" db="EMBL/GenBank/DDBJ databases">
        <title>Genome sequence of Kobresia littledalei, the first chromosome-level genome in the family Cyperaceae.</title>
        <authorList>
            <person name="Qu G."/>
        </authorList>
    </citation>
    <scope>NUCLEOTIDE SEQUENCE</scope>
    <source>
        <strain evidence="2">C.B.Clarke</strain>
        <tissue evidence="2">Leaf</tissue>
    </source>
</reference>
<dbReference type="GO" id="GO:0009658">
    <property type="term" value="P:chloroplast organization"/>
    <property type="evidence" value="ECO:0007669"/>
    <property type="project" value="TreeGrafter"/>
</dbReference>
<accession>A0A833VE24</accession>
<sequence length="370" mass="42366">MATTLPLQHSRFPFLSRLPRVKSKTFSQNSNPNIRLTRFTLLCSSSSSWDTEETRWLREEQRWLREEQRWLREEARWREERERLLAEIGILRLKLEMVEKERLTDVEAVVARPRPVLVEKAEVKEMLLEETVKVEEAREVREVGVEEKREAGKKKKPDKRTLRVGAEGEDVRDMQEALQKLGFYCGEEDTEFFSFSSGTQRAVKTWQATLGIREDGIMTEELLEMLYSEQETGDAHVKEGVNGAAVASVAQVAAEIEKTVVKESSAVNSGEEVYKHRVFLLGENRWEEPSRLVQNNNNQVNKSSGLTSGTKCLSCRGEGRLMCIECDGSGEPNIEEQFLEWIDEGAKCPYCEGLGYTICDLCEGKTFVQK</sequence>
<dbReference type="PANTHER" id="PTHR15852:SF16">
    <property type="entry name" value="PROTEIN DISULFIDE ISOMERASE PTAC5, CHLOROPLASTIC"/>
    <property type="match status" value="1"/>
</dbReference>
<dbReference type="SUPFAM" id="SSF57938">
    <property type="entry name" value="DnaJ/Hsp40 cysteine-rich domain"/>
    <property type="match status" value="1"/>
</dbReference>
<dbReference type="Pfam" id="PF01471">
    <property type="entry name" value="PG_binding_1"/>
    <property type="match status" value="1"/>
</dbReference>
<dbReference type="PANTHER" id="PTHR15852">
    <property type="entry name" value="PLASTID TRANSCRIPTIONALLY ACTIVE PROTEIN"/>
    <property type="match status" value="1"/>
</dbReference>
<comment type="caution">
    <text evidence="2">The sequence shown here is derived from an EMBL/GenBank/DDBJ whole genome shotgun (WGS) entry which is preliminary data.</text>
</comment>
<dbReference type="InterPro" id="IPR036366">
    <property type="entry name" value="PGBDSf"/>
</dbReference>
<gene>
    <name evidence="2" type="ORF">FCM35_KLT13371</name>
</gene>
<dbReference type="EMBL" id="SWLB01000025">
    <property type="protein sequence ID" value="KAF3322230.1"/>
    <property type="molecule type" value="Genomic_DNA"/>
</dbReference>
<protein>
    <submittedName>
        <fullName evidence="2">Putative peptidoglycan binding domain-containing protein</fullName>
    </submittedName>
</protein>
<dbReference type="InterPro" id="IPR036365">
    <property type="entry name" value="PGBD-like_sf"/>
</dbReference>
<dbReference type="GO" id="GO:0009507">
    <property type="term" value="C:chloroplast"/>
    <property type="evidence" value="ECO:0007669"/>
    <property type="project" value="TreeGrafter"/>
</dbReference>
<proteinExistence type="predicted"/>
<dbReference type="Proteomes" id="UP000623129">
    <property type="component" value="Unassembled WGS sequence"/>
</dbReference>
<dbReference type="AlphaFoldDB" id="A0A833VE24"/>
<dbReference type="InterPro" id="IPR002477">
    <property type="entry name" value="Peptidoglycan-bd-like"/>
</dbReference>
<evidence type="ECO:0000259" key="1">
    <source>
        <dbReference type="Pfam" id="PF01471"/>
    </source>
</evidence>
<name>A0A833VE24_9POAL</name>
<dbReference type="GO" id="GO:0003756">
    <property type="term" value="F:protein disulfide isomerase activity"/>
    <property type="evidence" value="ECO:0007669"/>
    <property type="project" value="TreeGrafter"/>
</dbReference>
<dbReference type="OrthoDB" id="1001489at2759"/>
<feature type="domain" description="Peptidoglycan binding-like" evidence="1">
    <location>
        <begin position="168"/>
        <end position="226"/>
    </location>
</feature>
<dbReference type="Gene3D" id="1.10.101.10">
    <property type="entry name" value="PGBD-like superfamily/PGBD"/>
    <property type="match status" value="1"/>
</dbReference>
<organism evidence="2 3">
    <name type="scientific">Carex littledalei</name>
    <dbReference type="NCBI Taxonomy" id="544730"/>
    <lineage>
        <taxon>Eukaryota</taxon>
        <taxon>Viridiplantae</taxon>
        <taxon>Streptophyta</taxon>
        <taxon>Embryophyta</taxon>
        <taxon>Tracheophyta</taxon>
        <taxon>Spermatophyta</taxon>
        <taxon>Magnoliopsida</taxon>
        <taxon>Liliopsida</taxon>
        <taxon>Poales</taxon>
        <taxon>Cyperaceae</taxon>
        <taxon>Cyperoideae</taxon>
        <taxon>Cariceae</taxon>
        <taxon>Carex</taxon>
        <taxon>Carex subgen. Euthyceras</taxon>
    </lineage>
</organism>
<dbReference type="InterPro" id="IPR036410">
    <property type="entry name" value="HSP_DnaJ_Cys-rich_dom_sf"/>
</dbReference>
<evidence type="ECO:0000313" key="2">
    <source>
        <dbReference type="EMBL" id="KAF3322230.1"/>
    </source>
</evidence>